<evidence type="ECO:0000313" key="1">
    <source>
        <dbReference type="EMBL" id="ADV47027.1"/>
    </source>
</evidence>
<evidence type="ECO:0000313" key="2">
    <source>
        <dbReference type="Proteomes" id="UP000008633"/>
    </source>
</evidence>
<dbReference type="KEGG" id="nsa:Nitsa_1782"/>
<dbReference type="EMBL" id="CP002452">
    <property type="protein sequence ID" value="ADV47027.1"/>
    <property type="molecule type" value="Genomic_DNA"/>
</dbReference>
<organism evidence="1 2">
    <name type="scientific">Nitratifractor salsuginis (strain DSM 16511 / JCM 12458 / E9I37-1)</name>
    <dbReference type="NCBI Taxonomy" id="749222"/>
    <lineage>
        <taxon>Bacteria</taxon>
        <taxon>Pseudomonadati</taxon>
        <taxon>Campylobacterota</taxon>
        <taxon>Epsilonproteobacteria</taxon>
        <taxon>Campylobacterales</taxon>
        <taxon>Sulfurovaceae</taxon>
        <taxon>Nitratifractor</taxon>
    </lineage>
</organism>
<accession>E6X1N6</accession>
<dbReference type="eggNOG" id="COG4540">
    <property type="taxonomic scope" value="Bacteria"/>
</dbReference>
<name>E6X1N6_NITSE</name>
<dbReference type="Proteomes" id="UP000008633">
    <property type="component" value="Chromosome"/>
</dbReference>
<sequence>MFGTVCEIDKERGFVKLDVLGRVTNWLPCVQSTPAIGQQVAFIEYDNDGTGVVLGSLSRTDGSPVSLHIGGIDVSIDGATITVKADTSYTGDIAIKGNVSIDGDLTLTGGVTDSRGDLTNFSTTDGAKRA</sequence>
<dbReference type="Gene3D" id="2.40.50.230">
    <property type="entry name" value="Gp5 N-terminal domain"/>
    <property type="match status" value="1"/>
</dbReference>
<protein>
    <submittedName>
        <fullName evidence="1">Baseplate assembly protein V, putative</fullName>
    </submittedName>
</protein>
<reference evidence="2" key="2">
    <citation type="submission" date="2011-01" db="EMBL/GenBank/DDBJ databases">
        <title>The complete genome of Nitratifractor salsuginis DSM 16511.</title>
        <authorList>
            <consortium name="US DOE Joint Genome Institute (JGI-PGF)"/>
            <person name="Lucas S."/>
            <person name="Copeland A."/>
            <person name="Lapidus A."/>
            <person name="Bruce D."/>
            <person name="Goodwin L."/>
            <person name="Pitluck S."/>
            <person name="Kyrpides N."/>
            <person name="Mavromatis K."/>
            <person name="Ivanova N."/>
            <person name="Mikhailova N."/>
            <person name="Zeytun A."/>
            <person name="Detter J.C."/>
            <person name="Tapia R."/>
            <person name="Han C."/>
            <person name="Land M."/>
            <person name="Hauser L."/>
            <person name="Markowitz V."/>
            <person name="Cheng J.-F."/>
            <person name="Hugenholtz P."/>
            <person name="Woyke T."/>
            <person name="Wu D."/>
            <person name="Tindall B."/>
            <person name="Schuetze A."/>
            <person name="Brambilla E."/>
            <person name="Klenk H.-P."/>
            <person name="Eisen J.A."/>
        </authorList>
    </citation>
    <scope>NUCLEOTIDE SEQUENCE [LARGE SCALE GENOMIC DNA]</scope>
    <source>
        <strain evidence="2">DSM 16511 / JCM 12458 / E9I37-1</strain>
    </source>
</reference>
<dbReference type="STRING" id="749222.Nitsa_1782"/>
<reference evidence="1 2" key="1">
    <citation type="journal article" date="2011" name="Stand. Genomic Sci.">
        <title>Complete genome sequence of Nitratifractor salsuginis type strain (E9I37-1).</title>
        <authorList>
            <person name="Anderson I."/>
            <person name="Sikorski J."/>
            <person name="Zeytun A."/>
            <person name="Nolan M."/>
            <person name="Lapidus A."/>
            <person name="Lucas S."/>
            <person name="Hammon N."/>
            <person name="Deshpande S."/>
            <person name="Cheng J.F."/>
            <person name="Tapia R."/>
            <person name="Han C."/>
            <person name="Goodwin L."/>
            <person name="Pitluck S."/>
            <person name="Liolios K."/>
            <person name="Pagani I."/>
            <person name="Ivanova N."/>
            <person name="Huntemann M."/>
            <person name="Mavromatis K."/>
            <person name="Ovchinikova G."/>
            <person name="Pati A."/>
            <person name="Chen A."/>
            <person name="Palaniappan K."/>
            <person name="Land M."/>
            <person name="Hauser L."/>
            <person name="Brambilla E.M."/>
            <person name="Ngatchou-Djao O.D."/>
            <person name="Rohde M."/>
            <person name="Tindall B.J."/>
            <person name="Goker M."/>
            <person name="Detter J.C."/>
            <person name="Woyke T."/>
            <person name="Bristow J."/>
            <person name="Eisen J.A."/>
            <person name="Markowitz V."/>
            <person name="Hugenholtz P."/>
            <person name="Klenk H.P."/>
            <person name="Kyrpides N.C."/>
        </authorList>
    </citation>
    <scope>NUCLEOTIDE SEQUENCE [LARGE SCALE GENOMIC DNA]</scope>
    <source>
        <strain evidence="2">DSM 16511 / JCM 12458 / E9I37-1</strain>
    </source>
</reference>
<keyword evidence="2" id="KW-1185">Reference proteome</keyword>
<proteinExistence type="predicted"/>
<dbReference type="HOGENOM" id="CLU_1935818_0_0_7"/>
<gene>
    <name evidence="1" type="ordered locus">Nitsa_1782</name>
</gene>
<dbReference type="RefSeq" id="WP_013554712.1">
    <property type="nucleotide sequence ID" value="NC_014935.1"/>
</dbReference>
<dbReference type="AlphaFoldDB" id="E6X1N6"/>
<dbReference type="InterPro" id="IPR037026">
    <property type="entry name" value="Vgr_OB-fold_dom_sf"/>
</dbReference>